<dbReference type="InterPro" id="IPR013257">
    <property type="entry name" value="SRI"/>
</dbReference>
<keyword evidence="2" id="KW-0539">Nucleus</keyword>
<feature type="region of interest" description="Disordered" evidence="3">
    <location>
        <begin position="1"/>
        <end position="24"/>
    </location>
</feature>
<dbReference type="VEuPathDB" id="FungiDB:PHYBLDRAFT_158604"/>
<dbReference type="OrthoDB" id="422362at2759"/>
<evidence type="ECO:0000256" key="2">
    <source>
        <dbReference type="ARBA" id="ARBA00023242"/>
    </source>
</evidence>
<feature type="compositionally biased region" description="Polar residues" evidence="3">
    <location>
        <begin position="1"/>
        <end position="14"/>
    </location>
</feature>
<evidence type="ECO:0000313" key="5">
    <source>
        <dbReference type="EMBL" id="OAD75126.1"/>
    </source>
</evidence>
<dbReference type="InParanoid" id="A0A162PXI6"/>
<sequence length="118" mass="13177">MTPTASTSGSTDAQSVGDDPQGPFLNDIDLKREIGKVVTKYLSARQQHLWKEDKNIFKDLARRMTHHIVDRELQSGRKIVAMNSALRTKIEKFMDLHGADFAGKLNRLKSATPSSNVP</sequence>
<evidence type="ECO:0000256" key="1">
    <source>
        <dbReference type="ARBA" id="ARBA00004123"/>
    </source>
</evidence>
<dbReference type="GO" id="GO:0005694">
    <property type="term" value="C:chromosome"/>
    <property type="evidence" value="ECO:0007669"/>
    <property type="project" value="InterPro"/>
</dbReference>
<dbReference type="STRING" id="763407.A0A162PXI6"/>
<evidence type="ECO:0000256" key="3">
    <source>
        <dbReference type="SAM" id="MobiDB-lite"/>
    </source>
</evidence>
<dbReference type="EMBL" id="KV440978">
    <property type="protein sequence ID" value="OAD75126.1"/>
    <property type="molecule type" value="Genomic_DNA"/>
</dbReference>
<organism evidence="5 6">
    <name type="scientific">Phycomyces blakesleeanus (strain ATCC 8743b / DSM 1359 / FGSC 10004 / NBRC 33097 / NRRL 1555)</name>
    <dbReference type="NCBI Taxonomy" id="763407"/>
    <lineage>
        <taxon>Eukaryota</taxon>
        <taxon>Fungi</taxon>
        <taxon>Fungi incertae sedis</taxon>
        <taxon>Mucoromycota</taxon>
        <taxon>Mucoromycotina</taxon>
        <taxon>Mucoromycetes</taxon>
        <taxon>Mucorales</taxon>
        <taxon>Phycomycetaceae</taxon>
        <taxon>Phycomyces</taxon>
    </lineage>
</organism>
<reference evidence="6" key="1">
    <citation type="submission" date="2015-06" db="EMBL/GenBank/DDBJ databases">
        <title>Expansion of signal transduction pathways in fungi by whole-genome duplication.</title>
        <authorList>
            <consortium name="DOE Joint Genome Institute"/>
            <person name="Corrochano L.M."/>
            <person name="Kuo A."/>
            <person name="Marcet-Houben M."/>
            <person name="Polaino S."/>
            <person name="Salamov A."/>
            <person name="Villalobos J.M."/>
            <person name="Alvarez M.I."/>
            <person name="Avalos J."/>
            <person name="Benito E.P."/>
            <person name="Benoit I."/>
            <person name="Burger G."/>
            <person name="Camino L.P."/>
            <person name="Canovas D."/>
            <person name="Cerda-Olmedo E."/>
            <person name="Cheng J.-F."/>
            <person name="Dominguez A."/>
            <person name="Elias M."/>
            <person name="Eslava A.P."/>
            <person name="Glaser F."/>
            <person name="Grimwood J."/>
            <person name="Gutierrez G."/>
            <person name="Heitman J."/>
            <person name="Henrissat B."/>
            <person name="Iturriaga E.A."/>
            <person name="Lang B.F."/>
            <person name="Lavin J.L."/>
            <person name="Lee S."/>
            <person name="Li W."/>
            <person name="Lindquist E."/>
            <person name="Lopez-Garcia S."/>
            <person name="Luque E.M."/>
            <person name="Marcos A.T."/>
            <person name="Martin J."/>
            <person name="McCluskey K."/>
            <person name="Medina H.R."/>
            <person name="Miralles-Duran A."/>
            <person name="Miyazaki A."/>
            <person name="Munoz-Torres E."/>
            <person name="Oguiza J.A."/>
            <person name="Ohm R."/>
            <person name="Olmedo M."/>
            <person name="Orejas M."/>
            <person name="Ortiz-Castellanos L."/>
            <person name="Pisabarro A.G."/>
            <person name="Rodriguez-Romero J."/>
            <person name="Ruiz-Herrera J."/>
            <person name="Ruiz-Vazquez R."/>
            <person name="Sanz C."/>
            <person name="Schackwitz W."/>
            <person name="Schmutz J."/>
            <person name="Shahriari M."/>
            <person name="Shelest E."/>
            <person name="Silva-Franco F."/>
            <person name="Soanes D."/>
            <person name="Syed K."/>
            <person name="Tagua V.G."/>
            <person name="Talbot N.J."/>
            <person name="Thon M."/>
            <person name="De vries R.P."/>
            <person name="Wiebenga A."/>
            <person name="Yadav J.S."/>
            <person name="Braun E.L."/>
            <person name="Baker S."/>
            <person name="Garre V."/>
            <person name="Horwitz B."/>
            <person name="Torres-Martinez S."/>
            <person name="Idnurm A."/>
            <person name="Herrera-Estrella A."/>
            <person name="Gabaldon T."/>
            <person name="Grigoriev I.V."/>
        </authorList>
    </citation>
    <scope>NUCLEOTIDE SEQUENCE [LARGE SCALE GENOMIC DNA]</scope>
    <source>
        <strain evidence="6">NRRL 1555(-)</strain>
    </source>
</reference>
<keyword evidence="6" id="KW-1185">Reference proteome</keyword>
<feature type="domain" description="Set2 Rpb1 interacting" evidence="4">
    <location>
        <begin position="32"/>
        <end position="94"/>
    </location>
</feature>
<evidence type="ECO:0000259" key="4">
    <source>
        <dbReference type="Pfam" id="PF08236"/>
    </source>
</evidence>
<gene>
    <name evidence="5" type="ORF">PHYBLDRAFT_158604</name>
</gene>
<protein>
    <recommendedName>
        <fullName evidence="4">Set2 Rpb1 interacting domain-containing protein</fullName>
    </recommendedName>
</protein>
<proteinExistence type="predicted"/>
<comment type="subcellular location">
    <subcellularLocation>
        <location evidence="1">Nucleus</location>
    </subcellularLocation>
</comment>
<dbReference type="GeneID" id="28994724"/>
<dbReference type="GO" id="GO:0006355">
    <property type="term" value="P:regulation of DNA-templated transcription"/>
    <property type="evidence" value="ECO:0007669"/>
    <property type="project" value="InterPro"/>
</dbReference>
<dbReference type="InterPro" id="IPR038190">
    <property type="entry name" value="SRI_sf"/>
</dbReference>
<dbReference type="RefSeq" id="XP_018293166.1">
    <property type="nucleotide sequence ID" value="XM_018433818.1"/>
</dbReference>
<dbReference type="Gene3D" id="1.10.1740.100">
    <property type="entry name" value="Set2, Rpb1 interacting domain"/>
    <property type="match status" value="1"/>
</dbReference>
<dbReference type="Proteomes" id="UP000077315">
    <property type="component" value="Unassembled WGS sequence"/>
</dbReference>
<dbReference type="AlphaFoldDB" id="A0A162PXI6"/>
<accession>A0A162PXI6</accession>
<evidence type="ECO:0000313" key="6">
    <source>
        <dbReference type="Proteomes" id="UP000077315"/>
    </source>
</evidence>
<dbReference type="Pfam" id="PF08236">
    <property type="entry name" value="SRI"/>
    <property type="match status" value="1"/>
</dbReference>
<name>A0A162PXI6_PHYB8</name>